<dbReference type="OrthoDB" id="963207at2"/>
<dbReference type="AlphaFoldDB" id="A0A7K0EL63"/>
<evidence type="ECO:0000313" key="2">
    <source>
        <dbReference type="Proteomes" id="UP000441754"/>
    </source>
</evidence>
<name>A0A7K0EL63_9BACT</name>
<evidence type="ECO:0000313" key="1">
    <source>
        <dbReference type="EMBL" id="MRS62515.1"/>
    </source>
</evidence>
<reference evidence="1 2" key="1">
    <citation type="journal article" date="2018" name="Antonie Van Leeuwenhoek">
        <title>Larkinella terrae sp. nov., isolated from soil on Jeju Island, South Korea.</title>
        <authorList>
            <person name="Ten L.N."/>
            <person name="Jeon J."/>
            <person name="Park S.J."/>
            <person name="Park S."/>
            <person name="Lee S.Y."/>
            <person name="Kim M.K."/>
            <person name="Jung H.Y."/>
        </authorList>
    </citation>
    <scope>NUCLEOTIDE SEQUENCE [LARGE SCALE GENOMIC DNA]</scope>
    <source>
        <strain evidence="1 2">KCTC 52001</strain>
    </source>
</reference>
<comment type="caution">
    <text evidence="1">The sequence shown here is derived from an EMBL/GenBank/DDBJ whole genome shotgun (WGS) entry which is preliminary data.</text>
</comment>
<keyword evidence="2" id="KW-1185">Reference proteome</keyword>
<proteinExistence type="predicted"/>
<dbReference type="RefSeq" id="WP_154175901.1">
    <property type="nucleotide sequence ID" value="NZ_WJXZ01000009.1"/>
</dbReference>
<sequence length="89" mass="10299">MKRLQNFVSFLALSLILLSCNPLDKKYDKEKYAEIMAKNADSTSQSAFNRATVENEINDVRNEDFTYQELIDQGRALQRKDLPNKNVAR</sequence>
<protein>
    <submittedName>
        <fullName evidence="1">Uncharacterized protein</fullName>
    </submittedName>
</protein>
<gene>
    <name evidence="1" type="ORF">GJJ30_14530</name>
</gene>
<dbReference type="Proteomes" id="UP000441754">
    <property type="component" value="Unassembled WGS sequence"/>
</dbReference>
<accession>A0A7K0EL63</accession>
<organism evidence="1 2">
    <name type="scientific">Larkinella terrae</name>
    <dbReference type="NCBI Taxonomy" id="2025311"/>
    <lineage>
        <taxon>Bacteria</taxon>
        <taxon>Pseudomonadati</taxon>
        <taxon>Bacteroidota</taxon>
        <taxon>Cytophagia</taxon>
        <taxon>Cytophagales</taxon>
        <taxon>Spirosomataceae</taxon>
        <taxon>Larkinella</taxon>
    </lineage>
</organism>
<dbReference type="EMBL" id="WJXZ01000009">
    <property type="protein sequence ID" value="MRS62515.1"/>
    <property type="molecule type" value="Genomic_DNA"/>
</dbReference>
<dbReference type="PROSITE" id="PS51257">
    <property type="entry name" value="PROKAR_LIPOPROTEIN"/>
    <property type="match status" value="1"/>
</dbReference>